<dbReference type="AlphaFoldDB" id="C3X4I5"/>
<dbReference type="InterPro" id="IPR007435">
    <property type="entry name" value="DUF484"/>
</dbReference>
<dbReference type="PANTHER" id="PTHR38765:SF1">
    <property type="entry name" value="DUF484 DOMAIN-CONTAINING PROTEIN"/>
    <property type="match status" value="1"/>
</dbReference>
<feature type="coiled-coil region" evidence="1">
    <location>
        <begin position="57"/>
        <end position="84"/>
    </location>
</feature>
<reference evidence="2" key="1">
    <citation type="submission" date="2011-10" db="EMBL/GenBank/DDBJ databases">
        <title>The Genome Sequence of Oxalobacter formigenes HOxBLS.</title>
        <authorList>
            <consortium name="The Broad Institute Genome Sequencing Platform"/>
            <person name="Earl A."/>
            <person name="Ward D."/>
            <person name="Feldgarden M."/>
            <person name="Gevers D."/>
            <person name="Allison M.J."/>
            <person name="Humphrey S."/>
            <person name="Young S.K."/>
            <person name="Zeng Q."/>
            <person name="Gargeya S."/>
            <person name="Fitzgerald M."/>
            <person name="Haas B."/>
            <person name="Abouelleil A."/>
            <person name="Alvarado L."/>
            <person name="Arachchi H.M."/>
            <person name="Berlin A."/>
            <person name="Brown A."/>
            <person name="Chapman S.B."/>
            <person name="Chen Z."/>
            <person name="Dunbar C."/>
            <person name="Freedman E."/>
            <person name="Gearin G."/>
            <person name="Goldberg J."/>
            <person name="Griggs A."/>
            <person name="Gujja S."/>
            <person name="Heiman D."/>
            <person name="Howarth C."/>
            <person name="Larson L."/>
            <person name="Lui A."/>
            <person name="MacDonald P.J.P."/>
            <person name="Montmayeur A."/>
            <person name="Murphy C."/>
            <person name="Neiman D."/>
            <person name="Pearson M."/>
            <person name="Priest M."/>
            <person name="Roberts A."/>
            <person name="Saif S."/>
            <person name="Shea T."/>
            <person name="Shenoy N."/>
            <person name="Sisk P."/>
            <person name="Stolte C."/>
            <person name="Sykes S."/>
            <person name="Wortman J."/>
            <person name="Nusbaum C."/>
            <person name="Birren B."/>
        </authorList>
    </citation>
    <scope>NUCLEOTIDE SEQUENCE [LARGE SCALE GENOMIC DNA]</scope>
    <source>
        <strain evidence="2">HOxBLS</strain>
    </source>
</reference>
<evidence type="ECO:0000313" key="3">
    <source>
        <dbReference type="Proteomes" id="UP000003973"/>
    </source>
</evidence>
<accession>C3X4I5</accession>
<dbReference type="Gene3D" id="3.30.450.40">
    <property type="match status" value="1"/>
</dbReference>
<dbReference type="EMBL" id="ACDP02000006">
    <property type="protein sequence ID" value="EEO28121.2"/>
    <property type="molecule type" value="Genomic_DNA"/>
</dbReference>
<dbReference type="PANTHER" id="PTHR38765">
    <property type="entry name" value="DUF484 DOMAIN-CONTAINING PROTEIN"/>
    <property type="match status" value="1"/>
</dbReference>
<dbReference type="eggNOG" id="COG3159">
    <property type="taxonomic scope" value="Bacteria"/>
</dbReference>
<name>C3X4I5_9BURK</name>
<keyword evidence="1" id="KW-0175">Coiled coil</keyword>
<keyword evidence="3" id="KW-1185">Reference proteome</keyword>
<sequence>MAFLPSLFIYLTESIMTQAIDSNTVAQYLVDHPDFFETHADILPGLRLTSPVIGKTVSLHERQIEVLRSKHKALELQLSRLMHAAQANKTLMEKILDWTCPLLKEQNDAAMPQTIVSGLQSVFGIPAVTLRLWNIRPEYADSWFTQHASEDIRNAANGMSHPYCGKVPENQEAVKWLDHAAEIRSVAIVPLKTGPESLPFGLLVMGSPDATRFQNDMATDFLDDIGKLASAALDHLRIIG</sequence>
<organism evidence="2 3">
    <name type="scientific">Oxalobacter paraformigenes</name>
    <dbReference type="NCBI Taxonomy" id="556268"/>
    <lineage>
        <taxon>Bacteria</taxon>
        <taxon>Pseudomonadati</taxon>
        <taxon>Pseudomonadota</taxon>
        <taxon>Betaproteobacteria</taxon>
        <taxon>Burkholderiales</taxon>
        <taxon>Oxalobacteraceae</taxon>
        <taxon>Oxalobacter</taxon>
    </lineage>
</organism>
<dbReference type="HOGENOM" id="CLU_073320_1_0_4"/>
<dbReference type="Proteomes" id="UP000003973">
    <property type="component" value="Unassembled WGS sequence"/>
</dbReference>
<evidence type="ECO:0000256" key="1">
    <source>
        <dbReference type="SAM" id="Coils"/>
    </source>
</evidence>
<comment type="caution">
    <text evidence="2">The sequence shown here is derived from an EMBL/GenBank/DDBJ whole genome shotgun (WGS) entry which is preliminary data.</text>
</comment>
<dbReference type="SUPFAM" id="SSF55781">
    <property type="entry name" value="GAF domain-like"/>
    <property type="match status" value="1"/>
</dbReference>
<dbReference type="RefSeq" id="WP_020994862.1">
    <property type="nucleotide sequence ID" value="NZ_CABMNL010000001.1"/>
</dbReference>
<evidence type="ECO:0000313" key="2">
    <source>
        <dbReference type="EMBL" id="EEO28121.2"/>
    </source>
</evidence>
<dbReference type="Pfam" id="PF04340">
    <property type="entry name" value="DUF484"/>
    <property type="match status" value="1"/>
</dbReference>
<gene>
    <name evidence="2" type="ORF">OFAG_01274</name>
</gene>
<protein>
    <recommendedName>
        <fullName evidence="4">DUF484 family protein</fullName>
    </recommendedName>
</protein>
<evidence type="ECO:0008006" key="4">
    <source>
        <dbReference type="Google" id="ProtNLM"/>
    </source>
</evidence>
<dbReference type="InterPro" id="IPR029016">
    <property type="entry name" value="GAF-like_dom_sf"/>
</dbReference>
<proteinExistence type="predicted"/>